<dbReference type="GeneID" id="44081382"/>
<feature type="transmembrane region" description="Helical" evidence="1">
    <location>
        <begin position="14"/>
        <end position="39"/>
    </location>
</feature>
<gene>
    <name evidence="2" type="ORF">G3I44_18235</name>
</gene>
<dbReference type="AlphaFoldDB" id="A0A6C0UKT2"/>
<feature type="transmembrane region" description="Helical" evidence="1">
    <location>
        <begin position="99"/>
        <end position="120"/>
    </location>
</feature>
<keyword evidence="1" id="KW-0472">Membrane</keyword>
<keyword evidence="1" id="KW-1133">Transmembrane helix</keyword>
<feature type="transmembrane region" description="Helical" evidence="1">
    <location>
        <begin position="46"/>
        <end position="65"/>
    </location>
</feature>
<protein>
    <submittedName>
        <fullName evidence="2">Uncharacterized protein</fullName>
    </submittedName>
</protein>
<dbReference type="EMBL" id="CP048739">
    <property type="protein sequence ID" value="QIB76044.1"/>
    <property type="molecule type" value="Genomic_DNA"/>
</dbReference>
<dbReference type="RefSeq" id="WP_163487746.1">
    <property type="nucleotide sequence ID" value="NZ_CP048739.1"/>
</dbReference>
<evidence type="ECO:0000313" key="2">
    <source>
        <dbReference type="EMBL" id="QIB76044.1"/>
    </source>
</evidence>
<dbReference type="Proteomes" id="UP000465846">
    <property type="component" value="Chromosome"/>
</dbReference>
<name>A0A6C0UKT2_9EURY</name>
<accession>A0A6C0UKT2</accession>
<evidence type="ECO:0000313" key="3">
    <source>
        <dbReference type="Proteomes" id="UP000465846"/>
    </source>
</evidence>
<organism evidence="2 3">
    <name type="scientific">Halogeometricum borinquense</name>
    <dbReference type="NCBI Taxonomy" id="60847"/>
    <lineage>
        <taxon>Archaea</taxon>
        <taxon>Methanobacteriati</taxon>
        <taxon>Methanobacteriota</taxon>
        <taxon>Stenosarchaea group</taxon>
        <taxon>Halobacteria</taxon>
        <taxon>Halobacteriales</taxon>
        <taxon>Haloferacaceae</taxon>
        <taxon>Halogeometricum</taxon>
    </lineage>
</organism>
<feature type="transmembrane region" description="Helical" evidence="1">
    <location>
        <begin position="71"/>
        <end position="92"/>
    </location>
</feature>
<sequence>MFEWFSKQFTNPEIVALVLGARFLSYFLYAALTAAAVGVRSRLTALSLGLSVLSVVLTVLTLHPSGLPNSASYIDILIHFILPVVAGYAVYAQPSNRRWIGFSLLLVSTFFFLTVLLVLYGEGP</sequence>
<keyword evidence="1" id="KW-0812">Transmembrane</keyword>
<evidence type="ECO:0000256" key="1">
    <source>
        <dbReference type="SAM" id="Phobius"/>
    </source>
</evidence>
<reference evidence="2 3" key="1">
    <citation type="submission" date="2020-02" db="EMBL/GenBank/DDBJ databases">
        <title>Whole genome sequence of Halogeometricum borinquense strain wsp4.</title>
        <authorList>
            <person name="Verma D.K."/>
            <person name="Gopal K."/>
            <person name="Prasad E.S."/>
        </authorList>
    </citation>
    <scope>NUCLEOTIDE SEQUENCE [LARGE SCALE GENOMIC DNA]</scope>
    <source>
        <strain evidence="3">wsp4</strain>
    </source>
</reference>
<proteinExistence type="predicted"/>